<accession>A0A951UN97</accession>
<dbReference type="Proteomes" id="UP000757435">
    <property type="component" value="Unassembled WGS sequence"/>
</dbReference>
<gene>
    <name evidence="2" type="ORF">KME15_13140</name>
</gene>
<dbReference type="Gene3D" id="2.60.200.20">
    <property type="match status" value="1"/>
</dbReference>
<sequence>MTASDNPCLSLAIARLTAAEPQHYAIWVFQAPYPGGYVHHDRMWTQPLSELWQHWQSIFSLRGLPMVPYVGTTPPPPLPLDFSPPDTTGSPNANQPTSYTGRLMQNLGVSLWQWLFDGSIQSSFNQSQGIAMGQMRPLRLRLEIRDPDLIPLPWEIMQPQAGKQAASLSQQILFSRTTSDVDPLPVLRSEQFLRILLVLGVDAAETPDSRAQLDLEQEAISLAKVLETAATTDLRNNRMTTPALCQVRTLVQPSPAELINCLESGNYNVLFYAGHGTPAPDGGMLLLHPEASISGTELAQVLVRCQVRLAVFNACWGAQPDQQGQQTIPRSSLAEVLIHHGVPAVLGMRDSVADQEALTFIQVFARALAERSPIDEAVAIARQQLLTLYKFNQPAWTLPVLYMHPEFNGELIRPFTEGVTEIPDASPSWLGRQTPMAYLRSMASPNQMWSVRGGIMRVGRGEGNDVVLQQPEVSREHAEIFYRDSSWKEDVEPTYLLRDRSRWGTWVLGTEGWHKVHHQEVPLSSKTQLKFGNPRSQALEFIIEG</sequence>
<proteinExistence type="predicted"/>
<reference evidence="2" key="2">
    <citation type="journal article" date="2022" name="Microbiol. Resour. Announc.">
        <title>Metagenome Sequencing to Explore Phylogenomics of Terrestrial Cyanobacteria.</title>
        <authorList>
            <person name="Ward R.D."/>
            <person name="Stajich J.E."/>
            <person name="Johansen J.R."/>
            <person name="Huntemann M."/>
            <person name="Clum A."/>
            <person name="Foster B."/>
            <person name="Foster B."/>
            <person name="Roux S."/>
            <person name="Palaniappan K."/>
            <person name="Varghese N."/>
            <person name="Mukherjee S."/>
            <person name="Reddy T.B.K."/>
            <person name="Daum C."/>
            <person name="Copeland A."/>
            <person name="Chen I.A."/>
            <person name="Ivanova N.N."/>
            <person name="Kyrpides N.C."/>
            <person name="Shapiro N."/>
            <person name="Eloe-Fadrosh E.A."/>
            <person name="Pietrasiak N."/>
        </authorList>
    </citation>
    <scope>NUCLEOTIDE SEQUENCE</scope>
    <source>
        <strain evidence="2">UHER 2000/2452</strain>
    </source>
</reference>
<dbReference type="EMBL" id="JAHHHD010000013">
    <property type="protein sequence ID" value="MBW4659614.1"/>
    <property type="molecule type" value="Genomic_DNA"/>
</dbReference>
<protein>
    <submittedName>
        <fullName evidence="2">CHAT domain-containing protein</fullName>
    </submittedName>
</protein>
<dbReference type="CDD" id="cd00060">
    <property type="entry name" value="FHA"/>
    <property type="match status" value="1"/>
</dbReference>
<name>A0A951UN97_9CYAN</name>
<organism evidence="2 3">
    <name type="scientific">Drouetiella hepatica Uher 2000/2452</name>
    <dbReference type="NCBI Taxonomy" id="904376"/>
    <lineage>
        <taxon>Bacteria</taxon>
        <taxon>Bacillati</taxon>
        <taxon>Cyanobacteriota</taxon>
        <taxon>Cyanophyceae</taxon>
        <taxon>Oculatellales</taxon>
        <taxon>Oculatellaceae</taxon>
        <taxon>Drouetiella</taxon>
    </lineage>
</organism>
<dbReference type="AlphaFoldDB" id="A0A951UN97"/>
<evidence type="ECO:0000313" key="2">
    <source>
        <dbReference type="EMBL" id="MBW4659614.1"/>
    </source>
</evidence>
<feature type="domain" description="FHA" evidence="1">
    <location>
        <begin position="456"/>
        <end position="512"/>
    </location>
</feature>
<dbReference type="PROSITE" id="PS50006">
    <property type="entry name" value="FHA_DOMAIN"/>
    <property type="match status" value="1"/>
</dbReference>
<dbReference type="InterPro" id="IPR024983">
    <property type="entry name" value="CHAT_dom"/>
</dbReference>
<dbReference type="Pfam" id="PF00498">
    <property type="entry name" value="FHA"/>
    <property type="match status" value="1"/>
</dbReference>
<dbReference type="SUPFAM" id="SSF49879">
    <property type="entry name" value="SMAD/FHA domain"/>
    <property type="match status" value="1"/>
</dbReference>
<dbReference type="InterPro" id="IPR008984">
    <property type="entry name" value="SMAD_FHA_dom_sf"/>
</dbReference>
<evidence type="ECO:0000313" key="3">
    <source>
        <dbReference type="Proteomes" id="UP000757435"/>
    </source>
</evidence>
<reference evidence="2" key="1">
    <citation type="submission" date="2021-05" db="EMBL/GenBank/DDBJ databases">
        <authorList>
            <person name="Pietrasiak N."/>
            <person name="Ward R."/>
            <person name="Stajich J.E."/>
            <person name="Kurbessoian T."/>
        </authorList>
    </citation>
    <scope>NUCLEOTIDE SEQUENCE</scope>
    <source>
        <strain evidence="2">UHER 2000/2452</strain>
    </source>
</reference>
<evidence type="ECO:0000259" key="1">
    <source>
        <dbReference type="PROSITE" id="PS50006"/>
    </source>
</evidence>
<dbReference type="Pfam" id="PF12770">
    <property type="entry name" value="CHAT"/>
    <property type="match status" value="1"/>
</dbReference>
<comment type="caution">
    <text evidence="2">The sequence shown here is derived from an EMBL/GenBank/DDBJ whole genome shotgun (WGS) entry which is preliminary data.</text>
</comment>
<dbReference type="InterPro" id="IPR000253">
    <property type="entry name" value="FHA_dom"/>
</dbReference>
<dbReference type="SMART" id="SM00240">
    <property type="entry name" value="FHA"/>
    <property type="match status" value="1"/>
</dbReference>